<dbReference type="InterPro" id="IPR058868">
    <property type="entry name" value="ARM_7"/>
</dbReference>
<dbReference type="Pfam" id="PF26524">
    <property type="entry name" value="ARM_7"/>
    <property type="match status" value="1"/>
</dbReference>
<gene>
    <name evidence="2" type="ORF">Sradi_3534900</name>
</gene>
<protein>
    <recommendedName>
        <fullName evidence="1">ARM repeat N-terminal plant domain-containing protein</fullName>
    </recommendedName>
</protein>
<proteinExistence type="predicted"/>
<accession>A0AAW2QF76</accession>
<name>A0AAW2QF76_SESRA</name>
<reference evidence="2" key="1">
    <citation type="submission" date="2020-06" db="EMBL/GenBank/DDBJ databases">
        <authorList>
            <person name="Li T."/>
            <person name="Hu X."/>
            <person name="Zhang T."/>
            <person name="Song X."/>
            <person name="Zhang H."/>
            <person name="Dai N."/>
            <person name="Sheng W."/>
            <person name="Hou X."/>
            <person name="Wei L."/>
        </authorList>
    </citation>
    <scope>NUCLEOTIDE SEQUENCE</scope>
    <source>
        <strain evidence="2">G02</strain>
        <tissue evidence="2">Leaf</tissue>
    </source>
</reference>
<dbReference type="PANTHER" id="PTHR46578:SF2">
    <property type="entry name" value="ARM-REPEAT_TETRATRICOPEPTIDE REPEAT (TPR)-LIKE PROTEIN"/>
    <property type="match status" value="1"/>
</dbReference>
<organism evidence="2">
    <name type="scientific">Sesamum radiatum</name>
    <name type="common">Black benniseed</name>
    <dbReference type="NCBI Taxonomy" id="300843"/>
    <lineage>
        <taxon>Eukaryota</taxon>
        <taxon>Viridiplantae</taxon>
        <taxon>Streptophyta</taxon>
        <taxon>Embryophyta</taxon>
        <taxon>Tracheophyta</taxon>
        <taxon>Spermatophyta</taxon>
        <taxon>Magnoliopsida</taxon>
        <taxon>eudicotyledons</taxon>
        <taxon>Gunneridae</taxon>
        <taxon>Pentapetalae</taxon>
        <taxon>asterids</taxon>
        <taxon>lamiids</taxon>
        <taxon>Lamiales</taxon>
        <taxon>Pedaliaceae</taxon>
        <taxon>Sesamum</taxon>
    </lineage>
</organism>
<dbReference type="AlphaFoldDB" id="A0AAW2QF76"/>
<evidence type="ECO:0000259" key="1">
    <source>
        <dbReference type="Pfam" id="PF26524"/>
    </source>
</evidence>
<evidence type="ECO:0000313" key="2">
    <source>
        <dbReference type="EMBL" id="KAL0366448.1"/>
    </source>
</evidence>
<reference evidence="2" key="2">
    <citation type="journal article" date="2024" name="Plant">
        <title>Genomic evolution and insights into agronomic trait innovations of Sesamum species.</title>
        <authorList>
            <person name="Miao H."/>
            <person name="Wang L."/>
            <person name="Qu L."/>
            <person name="Liu H."/>
            <person name="Sun Y."/>
            <person name="Le M."/>
            <person name="Wang Q."/>
            <person name="Wei S."/>
            <person name="Zheng Y."/>
            <person name="Lin W."/>
            <person name="Duan Y."/>
            <person name="Cao H."/>
            <person name="Xiong S."/>
            <person name="Wang X."/>
            <person name="Wei L."/>
            <person name="Li C."/>
            <person name="Ma Q."/>
            <person name="Ju M."/>
            <person name="Zhao R."/>
            <person name="Li G."/>
            <person name="Mu C."/>
            <person name="Tian Q."/>
            <person name="Mei H."/>
            <person name="Zhang T."/>
            <person name="Gao T."/>
            <person name="Zhang H."/>
        </authorList>
    </citation>
    <scope>NUCLEOTIDE SEQUENCE</scope>
    <source>
        <strain evidence="2">G02</strain>
    </source>
</reference>
<comment type="caution">
    <text evidence="2">The sequence shown here is derived from an EMBL/GenBank/DDBJ whole genome shotgun (WGS) entry which is preliminary data.</text>
</comment>
<feature type="domain" description="ARM repeat N-terminal plant" evidence="1">
    <location>
        <begin position="2"/>
        <end position="83"/>
    </location>
</feature>
<dbReference type="EMBL" id="JACGWJ010000015">
    <property type="protein sequence ID" value="KAL0366448.1"/>
    <property type="molecule type" value="Genomic_DNA"/>
</dbReference>
<sequence length="98" mass="10908">MAVHAGVIPALVELLKGRLTWVEQRVAVRALGHLATYASTFPAVASHGEILELSMQLAMSALEIVYSHFYQYVDRRLSYHCESSYSRHGCVELGVEES</sequence>
<dbReference type="PANTHER" id="PTHR46578">
    <property type="entry name" value="ARM-REPEAT/TETRATRICOPEPTIDE REPEAT (TPR)-LIKE PROTEIN"/>
    <property type="match status" value="1"/>
</dbReference>